<dbReference type="PANTHER" id="PTHR36041">
    <property type="entry name" value="SUCCINATE DEHYDROGENASE SUBUNIT 7A, MITOCHONDRIAL-RELATED"/>
    <property type="match status" value="1"/>
</dbReference>
<reference evidence="2 5" key="3">
    <citation type="journal article" date="2014" name="BMC Genomics">
        <title>An improved genome release (version Mt4.0) for the model legume Medicago truncatula.</title>
        <authorList>
            <person name="Tang H."/>
            <person name="Krishnakumar V."/>
            <person name="Bidwell S."/>
            <person name="Rosen B."/>
            <person name="Chan A."/>
            <person name="Zhou S."/>
            <person name="Gentzbittel L."/>
            <person name="Childs K.L."/>
            <person name="Yandell M."/>
            <person name="Gundlach H."/>
            <person name="Mayer K.F."/>
            <person name="Schwartz D.C."/>
            <person name="Town C.D."/>
        </authorList>
    </citation>
    <scope>GENOME REANNOTATION</scope>
    <source>
        <strain evidence="2">A17</strain>
        <strain evidence="4 5">cv. Jemalong A17</strain>
    </source>
</reference>
<reference evidence="4" key="4">
    <citation type="submission" date="2015-04" db="UniProtKB">
        <authorList>
            <consortium name="EnsemblPlants"/>
        </authorList>
    </citation>
    <scope>IDENTIFICATION</scope>
    <source>
        <strain evidence="4">cv. Jemalong A17</strain>
    </source>
</reference>
<name>I3SCE9_MEDTR</name>
<keyword evidence="3" id="KW-0560">Oxidoreductase</keyword>
<evidence type="ECO:0000313" key="3">
    <source>
        <dbReference type="EMBL" id="RHN68809.1"/>
    </source>
</evidence>
<gene>
    <name evidence="4" type="primary">25489552</name>
    <name evidence="2" type="ordered locus">MTR_3g078310</name>
    <name evidence="3" type="ORF">MtrunA17_Chr3g0117981</name>
</gene>
<dbReference type="GO" id="GO:0008177">
    <property type="term" value="F:succinate dehydrogenase (quinone) activity"/>
    <property type="evidence" value="ECO:0007669"/>
    <property type="project" value="UniProtKB-EC"/>
</dbReference>
<dbReference type="HOGENOM" id="CLU_180305_0_0_1"/>
<dbReference type="EnsemblPlants" id="KEH35063">
    <property type="protein sequence ID" value="KEH35063"/>
    <property type="gene ID" value="MTR_3g078310"/>
</dbReference>
<evidence type="ECO:0000313" key="5">
    <source>
        <dbReference type="Proteomes" id="UP000002051"/>
    </source>
</evidence>
<dbReference type="KEGG" id="mtr:25489552"/>
<dbReference type="Proteomes" id="UP000265566">
    <property type="component" value="Chromosome 3"/>
</dbReference>
<sequence>MAFFLNNSTFASHLRSTSQKTQDSFSLARRRFHVEPGTREKALLAEDAALKPFKSYKQSVKKLRKIGDVLTIVVVAGCCYEIYVKAAVREEARKQ</sequence>
<dbReference type="EMBL" id="CM001219">
    <property type="protein sequence ID" value="KEH35063.1"/>
    <property type="molecule type" value="Genomic_DNA"/>
</dbReference>
<organism evidence="1">
    <name type="scientific">Medicago truncatula</name>
    <name type="common">Barrel medic</name>
    <name type="synonym">Medicago tribuloides</name>
    <dbReference type="NCBI Taxonomy" id="3880"/>
    <lineage>
        <taxon>Eukaryota</taxon>
        <taxon>Viridiplantae</taxon>
        <taxon>Streptophyta</taxon>
        <taxon>Embryophyta</taxon>
        <taxon>Tracheophyta</taxon>
        <taxon>Spermatophyta</taxon>
        <taxon>Magnoliopsida</taxon>
        <taxon>eudicotyledons</taxon>
        <taxon>Gunneridae</taxon>
        <taxon>Pentapetalae</taxon>
        <taxon>rosids</taxon>
        <taxon>fabids</taxon>
        <taxon>Fabales</taxon>
        <taxon>Fabaceae</taxon>
        <taxon>Papilionoideae</taxon>
        <taxon>50 kb inversion clade</taxon>
        <taxon>NPAAA clade</taxon>
        <taxon>Hologalegina</taxon>
        <taxon>IRL clade</taxon>
        <taxon>Trifolieae</taxon>
        <taxon>Medicago</taxon>
    </lineage>
</organism>
<proteinExistence type="evidence at transcript level"/>
<evidence type="ECO:0000313" key="4">
    <source>
        <dbReference type="EnsemblPlants" id="KEH35063"/>
    </source>
</evidence>
<dbReference type="PANTHER" id="PTHR36041:SF2">
    <property type="entry name" value="SUCCINATE DEHYDROGENASE SUBUNIT 7A, MITOCHONDRIAL-RELATED"/>
    <property type="match status" value="1"/>
</dbReference>
<dbReference type="Gramene" id="rna17217">
    <property type="protein sequence ID" value="RHN68809.1"/>
    <property type="gene ID" value="gene17217"/>
</dbReference>
<dbReference type="Proteomes" id="UP000002051">
    <property type="component" value="Chromosome 3"/>
</dbReference>
<dbReference type="OrthoDB" id="684848at2759"/>
<reference evidence="2 5" key="1">
    <citation type="journal article" date="2011" name="Nature">
        <title>The Medicago genome provides insight into the evolution of rhizobial symbioses.</title>
        <authorList>
            <person name="Young N.D."/>
            <person name="Debelle F."/>
            <person name="Oldroyd G.E."/>
            <person name="Geurts R."/>
            <person name="Cannon S.B."/>
            <person name="Udvardi M.K."/>
            <person name="Benedito V.A."/>
            <person name="Mayer K.F."/>
            <person name="Gouzy J."/>
            <person name="Schoof H."/>
            <person name="Van de Peer Y."/>
            <person name="Proost S."/>
            <person name="Cook D.R."/>
            <person name="Meyers B.C."/>
            <person name="Spannagl M."/>
            <person name="Cheung F."/>
            <person name="De Mita S."/>
            <person name="Krishnakumar V."/>
            <person name="Gundlach H."/>
            <person name="Zhou S."/>
            <person name="Mudge J."/>
            <person name="Bharti A.K."/>
            <person name="Murray J.D."/>
            <person name="Naoumkina M.A."/>
            <person name="Rosen B."/>
            <person name="Silverstein K.A."/>
            <person name="Tang H."/>
            <person name="Rombauts S."/>
            <person name="Zhao P.X."/>
            <person name="Zhou P."/>
            <person name="Barbe V."/>
            <person name="Bardou P."/>
            <person name="Bechner M."/>
            <person name="Bellec A."/>
            <person name="Berger A."/>
            <person name="Berges H."/>
            <person name="Bidwell S."/>
            <person name="Bisseling T."/>
            <person name="Choisne N."/>
            <person name="Couloux A."/>
            <person name="Denny R."/>
            <person name="Deshpande S."/>
            <person name="Dai X."/>
            <person name="Doyle J.J."/>
            <person name="Dudez A.M."/>
            <person name="Farmer A.D."/>
            <person name="Fouteau S."/>
            <person name="Franken C."/>
            <person name="Gibelin C."/>
            <person name="Gish J."/>
            <person name="Goldstein S."/>
            <person name="Gonzalez A.J."/>
            <person name="Green P.J."/>
            <person name="Hallab A."/>
            <person name="Hartog M."/>
            <person name="Hua A."/>
            <person name="Humphray S.J."/>
            <person name="Jeong D.H."/>
            <person name="Jing Y."/>
            <person name="Jocker A."/>
            <person name="Kenton S.M."/>
            <person name="Kim D.J."/>
            <person name="Klee K."/>
            <person name="Lai H."/>
            <person name="Lang C."/>
            <person name="Lin S."/>
            <person name="Macmil S.L."/>
            <person name="Magdelenat G."/>
            <person name="Matthews L."/>
            <person name="McCorrison J."/>
            <person name="Monaghan E.L."/>
            <person name="Mun J.H."/>
            <person name="Najar F.Z."/>
            <person name="Nicholson C."/>
            <person name="Noirot C."/>
            <person name="O'Bleness M."/>
            <person name="Paule C.R."/>
            <person name="Poulain J."/>
            <person name="Prion F."/>
            <person name="Qin B."/>
            <person name="Qu C."/>
            <person name="Retzel E.F."/>
            <person name="Riddle C."/>
            <person name="Sallet E."/>
            <person name="Samain S."/>
            <person name="Samson N."/>
            <person name="Sanders I."/>
            <person name="Saurat O."/>
            <person name="Scarpelli C."/>
            <person name="Schiex T."/>
            <person name="Segurens B."/>
            <person name="Severin A.J."/>
            <person name="Sherrier D.J."/>
            <person name="Shi R."/>
            <person name="Sims S."/>
            <person name="Singer S.R."/>
            <person name="Sinharoy S."/>
            <person name="Sterck L."/>
            <person name="Viollet A."/>
            <person name="Wang B.B."/>
            <person name="Wang K."/>
            <person name="Wang M."/>
            <person name="Wang X."/>
            <person name="Warfsmann J."/>
            <person name="Weissenbach J."/>
            <person name="White D.D."/>
            <person name="White J.D."/>
            <person name="Wiley G.B."/>
            <person name="Wincker P."/>
            <person name="Xing Y."/>
            <person name="Yang L."/>
            <person name="Yao Z."/>
            <person name="Ying F."/>
            <person name="Zhai J."/>
            <person name="Zhou L."/>
            <person name="Zuber A."/>
            <person name="Denarie J."/>
            <person name="Dixon R.A."/>
            <person name="May G.D."/>
            <person name="Schwartz D.C."/>
            <person name="Rogers J."/>
            <person name="Quetier F."/>
            <person name="Town C.D."/>
            <person name="Roe B.A."/>
        </authorList>
    </citation>
    <scope>NUCLEOTIDE SEQUENCE [LARGE SCALE GENOMIC DNA]</scope>
    <source>
        <strain evidence="2">A17</strain>
        <strain evidence="4 5">cv. Jemalong A17</strain>
    </source>
</reference>
<evidence type="ECO:0000313" key="2">
    <source>
        <dbReference type="EMBL" id="KEH35063.1"/>
    </source>
</evidence>
<dbReference type="EMBL" id="BT138146">
    <property type="protein sequence ID" value="AFK37941.1"/>
    <property type="molecule type" value="mRNA"/>
</dbReference>
<dbReference type="STRING" id="3880.I3SCE9"/>
<dbReference type="AlphaFoldDB" id="I3SCE9"/>
<reference evidence="1" key="2">
    <citation type="submission" date="2012-05" db="EMBL/GenBank/DDBJ databases">
        <authorList>
            <person name="Krishnakumar V."/>
            <person name="Cheung F."/>
            <person name="Xiao Y."/>
            <person name="Chan A."/>
            <person name="Moskal W.A."/>
            <person name="Town C.D."/>
        </authorList>
    </citation>
    <scope>NUCLEOTIDE SEQUENCE</scope>
</reference>
<keyword evidence="5" id="KW-1185">Reference proteome</keyword>
<protein>
    <submittedName>
        <fullName evidence="3">Putative succinate dehydrogenase (Quinone)</fullName>
        <ecNumber evidence="3">1.3.5.1</ecNumber>
    </submittedName>
</protein>
<accession>I3SCE9</accession>
<evidence type="ECO:0000313" key="1">
    <source>
        <dbReference type="EMBL" id="AFK37941.1"/>
    </source>
</evidence>
<dbReference type="EMBL" id="PSQE01000003">
    <property type="protein sequence ID" value="RHN68809.1"/>
    <property type="molecule type" value="Genomic_DNA"/>
</dbReference>
<dbReference type="EC" id="1.3.5.1" evidence="3"/>
<reference evidence="3" key="5">
    <citation type="journal article" date="2018" name="Nat. Plants">
        <title>Whole-genome landscape of Medicago truncatula symbiotic genes.</title>
        <authorList>
            <person name="Pecrix Y."/>
            <person name="Gamas P."/>
            <person name="Carrere S."/>
        </authorList>
    </citation>
    <scope>NUCLEOTIDE SEQUENCE</scope>
    <source>
        <tissue evidence="3">Leaves</tissue>
    </source>
</reference>
<dbReference type="InterPro" id="IPR034573">
    <property type="entry name" value="SDH7"/>
</dbReference>
<dbReference type="GO" id="GO:0045273">
    <property type="term" value="C:respiratory chain complex II (succinate dehydrogenase)"/>
    <property type="evidence" value="ECO:0007669"/>
    <property type="project" value="InterPro"/>
</dbReference>